<dbReference type="SUPFAM" id="SSF51735">
    <property type="entry name" value="NAD(P)-binding Rossmann-fold domains"/>
    <property type="match status" value="1"/>
</dbReference>
<gene>
    <name evidence="1" type="ORF">DX130_11035</name>
</gene>
<accession>A0A371PMS8</accession>
<organism evidence="1 2">
    <name type="scientific">Paenibacillus paeoniae</name>
    <dbReference type="NCBI Taxonomy" id="2292705"/>
    <lineage>
        <taxon>Bacteria</taxon>
        <taxon>Bacillati</taxon>
        <taxon>Bacillota</taxon>
        <taxon>Bacilli</taxon>
        <taxon>Bacillales</taxon>
        <taxon>Paenibacillaceae</taxon>
        <taxon>Paenibacillus</taxon>
    </lineage>
</organism>
<comment type="caution">
    <text evidence="1">The sequence shown here is derived from an EMBL/GenBank/DDBJ whole genome shotgun (WGS) entry which is preliminary data.</text>
</comment>
<evidence type="ECO:0000313" key="1">
    <source>
        <dbReference type="EMBL" id="REK77500.1"/>
    </source>
</evidence>
<dbReference type="Pfam" id="PF00106">
    <property type="entry name" value="adh_short"/>
    <property type="match status" value="1"/>
</dbReference>
<protein>
    <submittedName>
        <fullName evidence="1">SDR family NAD(P)-dependent oxidoreductase</fullName>
    </submittedName>
</protein>
<dbReference type="RefSeq" id="WP_116045141.1">
    <property type="nucleotide sequence ID" value="NZ_QUBQ01000001.1"/>
</dbReference>
<dbReference type="OrthoDB" id="5786478at2"/>
<name>A0A371PMS8_9BACL</name>
<reference evidence="1" key="1">
    <citation type="submission" date="2018-08" db="EMBL/GenBank/DDBJ databases">
        <title>Paenibacillus sp. M4BSY-1, whole genome shotgun sequence.</title>
        <authorList>
            <person name="Tuo L."/>
        </authorList>
    </citation>
    <scope>NUCLEOTIDE SEQUENCE [LARGE SCALE GENOMIC DNA]</scope>
    <source>
        <strain evidence="1">M4BSY-1</strain>
    </source>
</reference>
<dbReference type="Proteomes" id="UP000261905">
    <property type="component" value="Unassembled WGS sequence"/>
</dbReference>
<proteinExistence type="predicted"/>
<dbReference type="Gene3D" id="3.40.50.720">
    <property type="entry name" value="NAD(P)-binding Rossmann-like Domain"/>
    <property type="match status" value="1"/>
</dbReference>
<keyword evidence="2" id="KW-1185">Reference proteome</keyword>
<dbReference type="PANTHER" id="PTHR42820:SF1">
    <property type="entry name" value="SHORT-CHAIN DEHYDROGENASE_REDUCTASE FAMILY PROTEIN"/>
    <property type="match status" value="1"/>
</dbReference>
<evidence type="ECO:0000313" key="2">
    <source>
        <dbReference type="Proteomes" id="UP000261905"/>
    </source>
</evidence>
<dbReference type="EMBL" id="QUBQ01000001">
    <property type="protein sequence ID" value="REK77500.1"/>
    <property type="molecule type" value="Genomic_DNA"/>
</dbReference>
<dbReference type="InterPro" id="IPR002347">
    <property type="entry name" value="SDR_fam"/>
</dbReference>
<dbReference type="PANTHER" id="PTHR42820">
    <property type="entry name" value="SHORT-CHAIN DEHYDROGENASE REDUCTASE"/>
    <property type="match status" value="1"/>
</dbReference>
<dbReference type="AlphaFoldDB" id="A0A371PMS8"/>
<dbReference type="InterPro" id="IPR036291">
    <property type="entry name" value="NAD(P)-bd_dom_sf"/>
</dbReference>
<sequence length="70" mass="7064">MLEGQVAIITGSGSGMGRSSALLFASEGAAVVIADMARLRGQQAADEIKASGGKAVHVTCDVMEQEAANE</sequence>